<organism evidence="1 2">
    <name type="scientific">Funiculus sociatus GB2-A5</name>
    <dbReference type="NCBI Taxonomy" id="2933946"/>
    <lineage>
        <taxon>Bacteria</taxon>
        <taxon>Bacillati</taxon>
        <taxon>Cyanobacteriota</taxon>
        <taxon>Cyanophyceae</taxon>
        <taxon>Coleofasciculales</taxon>
        <taxon>Coleofasciculaceae</taxon>
        <taxon>Funiculus</taxon>
    </lineage>
</organism>
<reference evidence="1 2" key="1">
    <citation type="submission" date="2022-04" db="EMBL/GenBank/DDBJ databases">
        <title>Positive selection, recombination, and allopatry shape intraspecific diversity of widespread and dominant cyanobacteria.</title>
        <authorList>
            <person name="Wei J."/>
            <person name="Shu W."/>
            <person name="Hu C."/>
        </authorList>
    </citation>
    <scope>NUCLEOTIDE SEQUENCE [LARGE SCALE GENOMIC DNA]</scope>
    <source>
        <strain evidence="1 2">GB2-A5</strain>
    </source>
</reference>
<comment type="caution">
    <text evidence="1">The sequence shown here is derived from an EMBL/GenBank/DDBJ whole genome shotgun (WGS) entry which is preliminary data.</text>
</comment>
<sequence length="87" mass="10399">MIDRKTYELLIISHQGKTVEEIIKISDVWNTLSYAKSQIGKEAHNILIEFDCNLEEEHNDFILNWHNLVESVHYENIKKYRPIPFEL</sequence>
<evidence type="ECO:0000313" key="1">
    <source>
        <dbReference type="EMBL" id="MEP0864077.1"/>
    </source>
</evidence>
<accession>A0ABV0JKW0</accession>
<dbReference type="EMBL" id="JAMPKK010000009">
    <property type="protein sequence ID" value="MEP0864077.1"/>
    <property type="molecule type" value="Genomic_DNA"/>
</dbReference>
<name>A0ABV0JKW0_9CYAN</name>
<evidence type="ECO:0000313" key="2">
    <source>
        <dbReference type="Proteomes" id="UP001442494"/>
    </source>
</evidence>
<proteinExistence type="predicted"/>
<gene>
    <name evidence="1" type="ORF">NDI37_06315</name>
</gene>
<keyword evidence="2" id="KW-1185">Reference proteome</keyword>
<dbReference type="Proteomes" id="UP001442494">
    <property type="component" value="Unassembled WGS sequence"/>
</dbReference>
<dbReference type="RefSeq" id="WP_190418419.1">
    <property type="nucleotide sequence ID" value="NZ_JAMPKK010000009.1"/>
</dbReference>
<protein>
    <submittedName>
        <fullName evidence="1">Uncharacterized protein</fullName>
    </submittedName>
</protein>